<dbReference type="AlphaFoldDB" id="A0A974E1M2"/>
<reference evidence="4" key="1">
    <citation type="journal article" date="2016" name="Nature">
        <title>Genome evolution in the allotetraploid frog Xenopus laevis.</title>
        <authorList>
            <person name="Session A.M."/>
            <person name="Uno Y."/>
            <person name="Kwon T."/>
            <person name="Chapman J.A."/>
            <person name="Toyoda A."/>
            <person name="Takahashi S."/>
            <person name="Fukui A."/>
            <person name="Hikosaka A."/>
            <person name="Suzuki A."/>
            <person name="Kondo M."/>
            <person name="van Heeringen S.J."/>
            <person name="Quigley I."/>
            <person name="Heinz S."/>
            <person name="Ogino H."/>
            <person name="Ochi H."/>
            <person name="Hellsten U."/>
            <person name="Lyons J.B."/>
            <person name="Simakov O."/>
            <person name="Putnam N."/>
            <person name="Stites J."/>
            <person name="Kuroki Y."/>
            <person name="Tanaka T."/>
            <person name="Michiue T."/>
            <person name="Watanabe M."/>
            <person name="Bogdanovic O."/>
            <person name="Lister R."/>
            <person name="Georgiou G."/>
            <person name="Paranjpe S.S."/>
            <person name="van Kruijsbergen I."/>
            <person name="Shu S."/>
            <person name="Carlson J."/>
            <person name="Kinoshita T."/>
            <person name="Ohta Y."/>
            <person name="Mawaribuchi S."/>
            <person name="Jenkins J."/>
            <person name="Grimwood J."/>
            <person name="Schmutz J."/>
            <person name="Mitros T."/>
            <person name="Mozaffari S.V."/>
            <person name="Suzuki Y."/>
            <person name="Haramoto Y."/>
            <person name="Yamamoto T.S."/>
            <person name="Takagi C."/>
            <person name="Heald R."/>
            <person name="Miller K."/>
            <person name="Haudenschild C."/>
            <person name="Kitzman J."/>
            <person name="Nakayama T."/>
            <person name="Izutsu Y."/>
            <person name="Robert J."/>
            <person name="Fortriede J."/>
            <person name="Burns K."/>
            <person name="Lotay V."/>
            <person name="Karimi K."/>
            <person name="Yasuoka Y."/>
            <person name="Dichmann D.S."/>
            <person name="Flajnik M.F."/>
            <person name="Houston D.W."/>
            <person name="Shendure J."/>
            <person name="DuPasquier L."/>
            <person name="Vize P.D."/>
            <person name="Zorn A.M."/>
            <person name="Ito M."/>
            <person name="Marcotte E.M."/>
            <person name="Wallingford J.B."/>
            <person name="Ito Y."/>
            <person name="Asashima M."/>
            <person name="Ueno N."/>
            <person name="Matsuda Y."/>
            <person name="Veenstra G.J."/>
            <person name="Fujiyama A."/>
            <person name="Harland R.M."/>
            <person name="Taira M."/>
            <person name="Rokhsar D.S."/>
        </authorList>
    </citation>
    <scope>NUCLEOTIDE SEQUENCE [LARGE SCALE GENOMIC DNA]</scope>
    <source>
        <strain evidence="4">J</strain>
    </source>
</reference>
<dbReference type="Proteomes" id="UP000694892">
    <property type="component" value="Chromosome 1L"/>
</dbReference>
<feature type="compositionally biased region" description="Polar residues" evidence="1">
    <location>
        <begin position="352"/>
        <end position="366"/>
    </location>
</feature>
<feature type="transmembrane region" description="Helical" evidence="2">
    <location>
        <begin position="60"/>
        <end position="86"/>
    </location>
</feature>
<proteinExistence type="predicted"/>
<feature type="compositionally biased region" description="Basic and acidic residues" evidence="1">
    <location>
        <begin position="487"/>
        <end position="496"/>
    </location>
</feature>
<feature type="compositionally biased region" description="Polar residues" evidence="1">
    <location>
        <begin position="476"/>
        <end position="486"/>
    </location>
</feature>
<feature type="compositionally biased region" description="Polar residues" evidence="1">
    <location>
        <begin position="194"/>
        <end position="207"/>
    </location>
</feature>
<name>A0A974E1M2_XENLA</name>
<feature type="compositionally biased region" description="Low complexity" evidence="1">
    <location>
        <begin position="527"/>
        <end position="541"/>
    </location>
</feature>
<feature type="compositionally biased region" description="Basic and acidic residues" evidence="1">
    <location>
        <begin position="457"/>
        <end position="475"/>
    </location>
</feature>
<feature type="compositionally biased region" description="Basic and acidic residues" evidence="1">
    <location>
        <begin position="614"/>
        <end position="637"/>
    </location>
</feature>
<feature type="compositionally biased region" description="Basic and acidic residues" evidence="1">
    <location>
        <begin position="232"/>
        <end position="241"/>
    </location>
</feature>
<organism evidence="3 4">
    <name type="scientific">Xenopus laevis</name>
    <name type="common">African clawed frog</name>
    <dbReference type="NCBI Taxonomy" id="8355"/>
    <lineage>
        <taxon>Eukaryota</taxon>
        <taxon>Metazoa</taxon>
        <taxon>Chordata</taxon>
        <taxon>Craniata</taxon>
        <taxon>Vertebrata</taxon>
        <taxon>Euteleostomi</taxon>
        <taxon>Amphibia</taxon>
        <taxon>Batrachia</taxon>
        <taxon>Anura</taxon>
        <taxon>Pipoidea</taxon>
        <taxon>Pipidae</taxon>
        <taxon>Xenopodinae</taxon>
        <taxon>Xenopus</taxon>
        <taxon>Xenopus</taxon>
    </lineage>
</organism>
<feature type="compositionally biased region" description="Basic and acidic residues" evidence="1">
    <location>
        <begin position="280"/>
        <end position="290"/>
    </location>
</feature>
<feature type="compositionally biased region" description="Basic residues" evidence="1">
    <location>
        <begin position="371"/>
        <end position="384"/>
    </location>
</feature>
<gene>
    <name evidence="3" type="ORF">XELAEV_18006736mg</name>
</gene>
<feature type="compositionally biased region" description="Polar residues" evidence="1">
    <location>
        <begin position="554"/>
        <end position="566"/>
    </location>
</feature>
<evidence type="ECO:0000313" key="3">
    <source>
        <dbReference type="EMBL" id="OCU00957.1"/>
    </source>
</evidence>
<keyword evidence="2" id="KW-0812">Transmembrane</keyword>
<sequence length="637" mass="70332">MKRHPVNSGIPGNYPAVRRFIRRRKPPRVLLWSICGVTCFLFLGAAVLLGVGYLNPFGTVGLVILGIGAVLFFGTILFLVMICLWVERKYPGVQTISFKIPSRRPPGRKTAYVNVNPNVSGVSSSESSRTGYTVQTDVPPYTINVPRKVSFPSVPEEQAIIEDADNNMHNPFSTPDSVLDGTVNQGKILEDNVTDSSPQTNESSVSTVMEGKTHPFQEHTDKAKKQNKKTHHVEVPFEDYPKSASSEPFSHNRKKLLPNIEEPKQLDKGTSALPNVLSDTRSECDSDSNRAKRNAPLLMEPEPGGSPKKHGPDSTDKVITASLHTQKLAPSNKNEKQVLPPNTNSPPTPNSACQQEQVSANSGKSSSPHKDQKHTRKSPAKQSKHLLVNQILNKPETFSGKAHVTLPVHSKDTAPKTETSNSSSNKKEESLQKQDNWKEHQSQISSKAVVSVIKSPRNNEDHSLQTSTEKVHHVSDPSSATVSSDVKMSKSTEKVIKNRGLSQSEKPAASPTKIKDVSHKNHGQNPQQKSSSQSGESASLSKFSPAGAKKQQANRKQQTQHKTQFETIPPRDYPSDSESSTNRKLHRQQEIQQTDDRRRSSQSREPSPAISRTFSDHKSNSENRTIKKESDKKESKV</sequence>
<dbReference type="EMBL" id="CM004466">
    <property type="protein sequence ID" value="OCU00957.1"/>
    <property type="molecule type" value="Genomic_DNA"/>
</dbReference>
<evidence type="ECO:0000313" key="4">
    <source>
        <dbReference type="Proteomes" id="UP000694892"/>
    </source>
</evidence>
<evidence type="ECO:0000256" key="1">
    <source>
        <dbReference type="SAM" id="MobiDB-lite"/>
    </source>
</evidence>
<feature type="compositionally biased region" description="Polar residues" evidence="1">
    <location>
        <begin position="322"/>
        <end position="332"/>
    </location>
</feature>
<keyword evidence="2" id="KW-1133">Transmembrane helix</keyword>
<feature type="compositionally biased region" description="Basic and acidic residues" evidence="1">
    <location>
        <begin position="211"/>
        <end position="224"/>
    </location>
</feature>
<accession>A0A974E1M2</accession>
<feature type="transmembrane region" description="Helical" evidence="2">
    <location>
        <begin position="29"/>
        <end position="54"/>
    </location>
</feature>
<evidence type="ECO:0000256" key="2">
    <source>
        <dbReference type="SAM" id="Phobius"/>
    </source>
</evidence>
<feature type="compositionally biased region" description="Low complexity" evidence="1">
    <location>
        <begin position="442"/>
        <end position="455"/>
    </location>
</feature>
<feature type="region of interest" description="Disordered" evidence="1">
    <location>
        <begin position="190"/>
        <end position="637"/>
    </location>
</feature>
<keyword evidence="2" id="KW-0472">Membrane</keyword>
<protein>
    <submittedName>
        <fullName evidence="3">Uncharacterized protein</fullName>
    </submittedName>
</protein>
<feature type="compositionally biased region" description="Basic and acidic residues" evidence="1">
    <location>
        <begin position="425"/>
        <end position="441"/>
    </location>
</feature>
<dbReference type="OMA" id="FLVMICL"/>